<feature type="transmembrane region" description="Helical" evidence="1">
    <location>
        <begin position="27"/>
        <end position="51"/>
    </location>
</feature>
<feature type="transmembrane region" description="Helical" evidence="1">
    <location>
        <begin position="126"/>
        <end position="155"/>
    </location>
</feature>
<reference evidence="2" key="1">
    <citation type="submission" date="2021-06" db="EMBL/GenBank/DDBJ databases">
        <authorList>
            <person name="Hodson N. C."/>
            <person name="Mongue J. A."/>
            <person name="Jaron S. K."/>
        </authorList>
    </citation>
    <scope>NUCLEOTIDE SEQUENCE</scope>
</reference>
<keyword evidence="1" id="KW-1133">Transmembrane helix</keyword>
<evidence type="ECO:0000313" key="2">
    <source>
        <dbReference type="EMBL" id="CAG7826873.1"/>
    </source>
</evidence>
<dbReference type="EMBL" id="CAJVCH010541444">
    <property type="protein sequence ID" value="CAG7826873.1"/>
    <property type="molecule type" value="Genomic_DNA"/>
</dbReference>
<sequence length="165" mass="19104">MFVVGRVIQFLVQLTSNSEEVDRIDPAGVTLLFTFIVFTLIGTINHCNFIWKQDEWVSFYNELVTLRNKMLDNQYKSRLERIKSTTVVILGTVRAFGMIVSAIKFPKRSQYVYSVLPTNWQTPRTFAIFVPYIIHITVAYCSSMSFVVGTLLIYYTTVTNAFKMR</sequence>
<keyword evidence="3" id="KW-1185">Reference proteome</keyword>
<dbReference type="Proteomes" id="UP000708208">
    <property type="component" value="Unassembled WGS sequence"/>
</dbReference>
<dbReference type="AlphaFoldDB" id="A0A8J2PMS2"/>
<organism evidence="2 3">
    <name type="scientific">Allacma fusca</name>
    <dbReference type="NCBI Taxonomy" id="39272"/>
    <lineage>
        <taxon>Eukaryota</taxon>
        <taxon>Metazoa</taxon>
        <taxon>Ecdysozoa</taxon>
        <taxon>Arthropoda</taxon>
        <taxon>Hexapoda</taxon>
        <taxon>Collembola</taxon>
        <taxon>Symphypleona</taxon>
        <taxon>Sminthuridae</taxon>
        <taxon>Allacma</taxon>
    </lineage>
</organism>
<accession>A0A8J2PMS2</accession>
<protein>
    <submittedName>
        <fullName evidence="2">Uncharacterized protein</fullName>
    </submittedName>
</protein>
<comment type="caution">
    <text evidence="2">The sequence shown here is derived from an EMBL/GenBank/DDBJ whole genome shotgun (WGS) entry which is preliminary data.</text>
</comment>
<keyword evidence="1" id="KW-0472">Membrane</keyword>
<feature type="transmembrane region" description="Helical" evidence="1">
    <location>
        <begin position="86"/>
        <end position="106"/>
    </location>
</feature>
<gene>
    <name evidence="2" type="ORF">AFUS01_LOCUS36905</name>
</gene>
<keyword evidence="1" id="KW-0812">Transmembrane</keyword>
<name>A0A8J2PMS2_9HEXA</name>
<proteinExistence type="predicted"/>
<evidence type="ECO:0000313" key="3">
    <source>
        <dbReference type="Proteomes" id="UP000708208"/>
    </source>
</evidence>
<evidence type="ECO:0000256" key="1">
    <source>
        <dbReference type="SAM" id="Phobius"/>
    </source>
</evidence>